<proteinExistence type="inferred from homology"/>
<evidence type="ECO:0000259" key="8">
    <source>
        <dbReference type="Pfam" id="PF02775"/>
    </source>
</evidence>
<keyword evidence="3 7" id="KW-0479">Metal-binding</keyword>
<dbReference type="STRING" id="640948.SAMN05216238_10623"/>
<dbReference type="PANTHER" id="PTHR42916:SF1">
    <property type="entry name" value="PROTEIN PHYLLO, CHLOROPLASTIC"/>
    <property type="match status" value="1"/>
</dbReference>
<keyword evidence="4 7" id="KW-0460">Magnesium</keyword>
<comment type="similarity">
    <text evidence="7">Belongs to the TPP enzyme family. MenD subfamily.</text>
</comment>
<dbReference type="NCBIfam" id="TIGR00173">
    <property type="entry name" value="menD"/>
    <property type="match status" value="1"/>
</dbReference>
<feature type="domain" description="Thiamine pyrophosphate enzyme TPP-binding" evidence="8">
    <location>
        <begin position="435"/>
        <end position="554"/>
    </location>
</feature>
<evidence type="ECO:0000256" key="4">
    <source>
        <dbReference type="ARBA" id="ARBA00022842"/>
    </source>
</evidence>
<keyword evidence="1 7" id="KW-0474">Menaquinone biosynthesis</keyword>
<dbReference type="Proteomes" id="UP000199474">
    <property type="component" value="Unassembled WGS sequence"/>
</dbReference>
<dbReference type="HAMAP" id="MF_01659">
    <property type="entry name" value="MenD"/>
    <property type="match status" value="1"/>
</dbReference>
<name>A0A1I1WF57_9BACI</name>
<dbReference type="Gene3D" id="3.40.50.970">
    <property type="match status" value="2"/>
</dbReference>
<comment type="subunit">
    <text evidence="7">Homodimer.</text>
</comment>
<keyword evidence="2 7" id="KW-0808">Transferase</keyword>
<dbReference type="UniPathway" id="UPA00079"/>
<comment type="cofactor">
    <cofactor evidence="7">
        <name>thiamine diphosphate</name>
        <dbReference type="ChEBI" id="CHEBI:58937"/>
    </cofactor>
    <text evidence="7">Binds 1 thiamine pyrophosphate per subunit.</text>
</comment>
<evidence type="ECO:0000256" key="7">
    <source>
        <dbReference type="HAMAP-Rule" id="MF_01659"/>
    </source>
</evidence>
<dbReference type="GO" id="GO:0000287">
    <property type="term" value="F:magnesium ion binding"/>
    <property type="evidence" value="ECO:0007669"/>
    <property type="project" value="UniProtKB-UniRule"/>
</dbReference>
<comment type="cofactor">
    <cofactor evidence="7">
        <name>Mg(2+)</name>
        <dbReference type="ChEBI" id="CHEBI:18420"/>
    </cofactor>
    <cofactor evidence="7">
        <name>Mn(2+)</name>
        <dbReference type="ChEBI" id="CHEBI:29035"/>
    </cofactor>
</comment>
<sequence>MMNHTENLTRYTANFVDELAASGLTDVVISPGSRSTPLAMTIAEHPDLHERIVIDERSAAFFALGMAKKKQHAVAIVCSSGTAAANYFPAVIESYYSRTPLIVLTADRPHELRDTGAPQAIDQIKLYGDYPKWFHEMALPEADDPMLRYARSKASRAVHTANEGNQGPVHLNFPYREPLIPDFSLENLWGDRSEQSFYTTIEGERRLDEEQLKRLTTMLTSFRKGLIVCGPQTDPDFASAVTELAKLWQIPILADPLSQVRAGEHEKDLVIESYDAILRSETIRKHLKPDFIIRFGAMPVSKPYLFYVKDHNDCAQFVVENVQGYREPAGNITELIYADGAELCRDLATYNMANAFDAEWLKTWKKMNETAKIHLLETDTQPDMTEGEAVRCLAEAVPDESSLYVGNSMSVRDLDTFFLATPKNVQVLANRGANGIDGMISSGLGAAAAGDATTLVLGDLSFFHDMNGLLAAKHYGLNITIVVINNNGGGIFSFLPQVNHEAHFETLFGTPLNIDIGDAVKMYGGTYEQPANEVELTKVLNQSYQHEGLSVIEVKTDRTENLQWHRTKWAQIENALLTYLR</sequence>
<protein>
    <recommendedName>
        <fullName evidence="7">2-succinyl-5-enolpyruvyl-6-hydroxy-3-cyclohexene-1-carboxylate synthase</fullName>
        <shortName evidence="7">SEPHCHC synthase</shortName>
        <ecNumber evidence="7">2.2.1.9</ecNumber>
    </recommendedName>
    <alternativeName>
        <fullName evidence="7">Menaquinone biosynthesis protein MenD</fullName>
    </alternativeName>
</protein>
<dbReference type="InterPro" id="IPR032264">
    <property type="entry name" value="MenD_middle"/>
</dbReference>
<dbReference type="PIRSF" id="PIRSF004983">
    <property type="entry name" value="MenD"/>
    <property type="match status" value="1"/>
</dbReference>
<organism evidence="11 12">
    <name type="scientific">Lentibacillus persicus</name>
    <dbReference type="NCBI Taxonomy" id="640948"/>
    <lineage>
        <taxon>Bacteria</taxon>
        <taxon>Bacillati</taxon>
        <taxon>Bacillota</taxon>
        <taxon>Bacilli</taxon>
        <taxon>Bacillales</taxon>
        <taxon>Bacillaceae</taxon>
        <taxon>Lentibacillus</taxon>
    </lineage>
</organism>
<comment type="catalytic activity">
    <reaction evidence="7">
        <text>isochorismate + 2-oxoglutarate + H(+) = 5-enolpyruvoyl-6-hydroxy-2-succinyl-cyclohex-3-ene-1-carboxylate + CO2</text>
        <dbReference type="Rhea" id="RHEA:25593"/>
        <dbReference type="ChEBI" id="CHEBI:15378"/>
        <dbReference type="ChEBI" id="CHEBI:16526"/>
        <dbReference type="ChEBI" id="CHEBI:16810"/>
        <dbReference type="ChEBI" id="CHEBI:29780"/>
        <dbReference type="ChEBI" id="CHEBI:58818"/>
        <dbReference type="EC" id="2.2.1.9"/>
    </reaction>
</comment>
<dbReference type="EMBL" id="FOMR01000006">
    <property type="protein sequence ID" value="SFD93619.1"/>
    <property type="molecule type" value="Genomic_DNA"/>
</dbReference>
<dbReference type="Pfam" id="PF02775">
    <property type="entry name" value="TPP_enzyme_C"/>
    <property type="match status" value="1"/>
</dbReference>
<dbReference type="Pfam" id="PF16582">
    <property type="entry name" value="TPP_enzyme_M_2"/>
    <property type="match status" value="1"/>
</dbReference>
<dbReference type="InterPro" id="IPR029061">
    <property type="entry name" value="THDP-binding"/>
</dbReference>
<dbReference type="SUPFAM" id="SSF52467">
    <property type="entry name" value="DHS-like NAD/FAD-binding domain"/>
    <property type="match status" value="1"/>
</dbReference>
<evidence type="ECO:0000256" key="3">
    <source>
        <dbReference type="ARBA" id="ARBA00022723"/>
    </source>
</evidence>
<evidence type="ECO:0000259" key="9">
    <source>
        <dbReference type="Pfam" id="PF02776"/>
    </source>
</evidence>
<dbReference type="PANTHER" id="PTHR42916">
    <property type="entry name" value="2-SUCCINYL-5-ENOLPYRUVYL-6-HYDROXY-3-CYCLOHEXENE-1-CARBOXYLATE SYNTHASE"/>
    <property type="match status" value="1"/>
</dbReference>
<dbReference type="InterPro" id="IPR004433">
    <property type="entry name" value="MenaQ_synth_MenD"/>
</dbReference>
<evidence type="ECO:0000313" key="11">
    <source>
        <dbReference type="EMBL" id="SFD93619.1"/>
    </source>
</evidence>
<dbReference type="Pfam" id="PF02776">
    <property type="entry name" value="TPP_enzyme_N"/>
    <property type="match status" value="1"/>
</dbReference>
<comment type="pathway">
    <text evidence="7">Quinol/quinone metabolism; menaquinone biosynthesis.</text>
</comment>
<dbReference type="GO" id="GO:0070204">
    <property type="term" value="F:2-succinyl-5-enolpyruvyl-6-hydroxy-3-cyclohexene-1-carboxylic-acid synthase activity"/>
    <property type="evidence" value="ECO:0007669"/>
    <property type="project" value="UniProtKB-UniRule"/>
</dbReference>
<dbReference type="InterPro" id="IPR011766">
    <property type="entry name" value="TPP_enzyme_TPP-bd"/>
</dbReference>
<gene>
    <name evidence="7" type="primary">menD</name>
    <name evidence="11" type="ORF">SAMN05216238_10623</name>
</gene>
<dbReference type="CDD" id="cd02009">
    <property type="entry name" value="TPP_SHCHC_synthase"/>
    <property type="match status" value="1"/>
</dbReference>
<evidence type="ECO:0000256" key="5">
    <source>
        <dbReference type="ARBA" id="ARBA00023052"/>
    </source>
</evidence>
<feature type="domain" description="Menaquinone biosynthesis protein MenD middle" evidence="10">
    <location>
        <begin position="216"/>
        <end position="405"/>
    </location>
</feature>
<dbReference type="UniPathway" id="UPA01057">
    <property type="reaction ID" value="UER00164"/>
</dbReference>
<comment type="pathway">
    <text evidence="7">Quinol/quinone metabolism; 1,4-dihydroxy-2-naphthoate biosynthesis; 1,4-dihydroxy-2-naphthoate from chorismate: step 2/7.</text>
</comment>
<comment type="function">
    <text evidence="7">Catalyzes the thiamine diphosphate-dependent decarboxylation of 2-oxoglutarate and the subsequent addition of the resulting succinic semialdehyde-thiamine pyrophosphate anion to isochorismate to yield 2-succinyl-5-enolpyruvyl-6-hydroxy-3-cyclohexene-1-carboxylate (SEPHCHC).</text>
</comment>
<feature type="domain" description="Thiamine pyrophosphate enzyme N-terminal TPP-binding" evidence="9">
    <location>
        <begin position="14"/>
        <end position="125"/>
    </location>
</feature>
<reference evidence="12" key="1">
    <citation type="submission" date="2016-10" db="EMBL/GenBank/DDBJ databases">
        <authorList>
            <person name="Varghese N."/>
            <person name="Submissions S."/>
        </authorList>
    </citation>
    <scope>NUCLEOTIDE SEQUENCE [LARGE SCALE GENOMIC DNA]</scope>
    <source>
        <strain evidence="12">DSM 22530</strain>
    </source>
</reference>
<dbReference type="GO" id="GO:0030145">
    <property type="term" value="F:manganese ion binding"/>
    <property type="evidence" value="ECO:0007669"/>
    <property type="project" value="UniProtKB-UniRule"/>
</dbReference>
<accession>A0A1I1WF57</accession>
<evidence type="ECO:0000313" key="12">
    <source>
        <dbReference type="Proteomes" id="UP000199474"/>
    </source>
</evidence>
<dbReference type="GO" id="GO:0009234">
    <property type="term" value="P:menaquinone biosynthetic process"/>
    <property type="evidence" value="ECO:0007669"/>
    <property type="project" value="UniProtKB-UniRule"/>
</dbReference>
<dbReference type="EC" id="2.2.1.9" evidence="7"/>
<dbReference type="Gene3D" id="3.40.50.1220">
    <property type="entry name" value="TPP-binding domain"/>
    <property type="match status" value="1"/>
</dbReference>
<keyword evidence="6 7" id="KW-0464">Manganese</keyword>
<keyword evidence="5 7" id="KW-0786">Thiamine pyrophosphate</keyword>
<evidence type="ECO:0000256" key="2">
    <source>
        <dbReference type="ARBA" id="ARBA00022679"/>
    </source>
</evidence>
<evidence type="ECO:0000259" key="10">
    <source>
        <dbReference type="Pfam" id="PF16582"/>
    </source>
</evidence>
<keyword evidence="12" id="KW-1185">Reference proteome</keyword>
<evidence type="ECO:0000256" key="1">
    <source>
        <dbReference type="ARBA" id="ARBA00022428"/>
    </source>
</evidence>
<dbReference type="InterPro" id="IPR012001">
    <property type="entry name" value="Thiamin_PyroP_enz_TPP-bd_dom"/>
</dbReference>
<dbReference type="CDD" id="cd07037">
    <property type="entry name" value="TPP_PYR_MenD"/>
    <property type="match status" value="1"/>
</dbReference>
<dbReference type="SUPFAM" id="SSF52518">
    <property type="entry name" value="Thiamin diphosphate-binding fold (THDP-binding)"/>
    <property type="match status" value="2"/>
</dbReference>
<dbReference type="AlphaFoldDB" id="A0A1I1WF57"/>
<dbReference type="InterPro" id="IPR029035">
    <property type="entry name" value="DHS-like_NAD/FAD-binding_dom"/>
</dbReference>
<dbReference type="GO" id="GO:0030976">
    <property type="term" value="F:thiamine pyrophosphate binding"/>
    <property type="evidence" value="ECO:0007669"/>
    <property type="project" value="UniProtKB-UniRule"/>
</dbReference>
<evidence type="ECO:0000256" key="6">
    <source>
        <dbReference type="ARBA" id="ARBA00023211"/>
    </source>
</evidence>